<dbReference type="PANTHER" id="PTHR10039">
    <property type="entry name" value="AMELOGENIN"/>
    <property type="match status" value="1"/>
</dbReference>
<evidence type="ECO:0000313" key="3">
    <source>
        <dbReference type="EMBL" id="TEB26981.1"/>
    </source>
</evidence>
<evidence type="ECO:0000313" key="4">
    <source>
        <dbReference type="Proteomes" id="UP000298030"/>
    </source>
</evidence>
<dbReference type="PANTHER" id="PTHR10039:SF15">
    <property type="entry name" value="NACHT DOMAIN-CONTAINING PROTEIN"/>
    <property type="match status" value="1"/>
</dbReference>
<feature type="domain" description="Nephrocystin 3-like N-terminal" evidence="2">
    <location>
        <begin position="27"/>
        <end position="185"/>
    </location>
</feature>
<reference evidence="3 4" key="1">
    <citation type="journal article" date="2019" name="Nat. Ecol. Evol.">
        <title>Megaphylogeny resolves global patterns of mushroom evolution.</title>
        <authorList>
            <person name="Varga T."/>
            <person name="Krizsan K."/>
            <person name="Foldi C."/>
            <person name="Dima B."/>
            <person name="Sanchez-Garcia M."/>
            <person name="Sanchez-Ramirez S."/>
            <person name="Szollosi G.J."/>
            <person name="Szarkandi J.G."/>
            <person name="Papp V."/>
            <person name="Albert L."/>
            <person name="Andreopoulos W."/>
            <person name="Angelini C."/>
            <person name="Antonin V."/>
            <person name="Barry K.W."/>
            <person name="Bougher N.L."/>
            <person name="Buchanan P."/>
            <person name="Buyck B."/>
            <person name="Bense V."/>
            <person name="Catcheside P."/>
            <person name="Chovatia M."/>
            <person name="Cooper J."/>
            <person name="Damon W."/>
            <person name="Desjardin D."/>
            <person name="Finy P."/>
            <person name="Geml J."/>
            <person name="Haridas S."/>
            <person name="Hughes K."/>
            <person name="Justo A."/>
            <person name="Karasinski D."/>
            <person name="Kautmanova I."/>
            <person name="Kiss B."/>
            <person name="Kocsube S."/>
            <person name="Kotiranta H."/>
            <person name="LaButti K.M."/>
            <person name="Lechner B.E."/>
            <person name="Liimatainen K."/>
            <person name="Lipzen A."/>
            <person name="Lukacs Z."/>
            <person name="Mihaltcheva S."/>
            <person name="Morgado L.N."/>
            <person name="Niskanen T."/>
            <person name="Noordeloos M.E."/>
            <person name="Ohm R.A."/>
            <person name="Ortiz-Santana B."/>
            <person name="Ovrebo C."/>
            <person name="Racz N."/>
            <person name="Riley R."/>
            <person name="Savchenko A."/>
            <person name="Shiryaev A."/>
            <person name="Soop K."/>
            <person name="Spirin V."/>
            <person name="Szebenyi C."/>
            <person name="Tomsovsky M."/>
            <person name="Tulloss R.E."/>
            <person name="Uehling J."/>
            <person name="Grigoriev I.V."/>
            <person name="Vagvolgyi C."/>
            <person name="Papp T."/>
            <person name="Martin F.M."/>
            <person name="Miettinen O."/>
            <person name="Hibbett D.S."/>
            <person name="Nagy L.G."/>
        </authorList>
    </citation>
    <scope>NUCLEOTIDE SEQUENCE [LARGE SCALE GENOMIC DNA]</scope>
    <source>
        <strain evidence="3 4">FP101781</strain>
    </source>
</reference>
<organism evidence="3 4">
    <name type="scientific">Coprinellus micaceus</name>
    <name type="common">Glistening ink-cap mushroom</name>
    <name type="synonym">Coprinus micaceus</name>
    <dbReference type="NCBI Taxonomy" id="71717"/>
    <lineage>
        <taxon>Eukaryota</taxon>
        <taxon>Fungi</taxon>
        <taxon>Dikarya</taxon>
        <taxon>Basidiomycota</taxon>
        <taxon>Agaricomycotina</taxon>
        <taxon>Agaricomycetes</taxon>
        <taxon>Agaricomycetidae</taxon>
        <taxon>Agaricales</taxon>
        <taxon>Agaricineae</taxon>
        <taxon>Psathyrellaceae</taxon>
        <taxon>Coprinellus</taxon>
    </lineage>
</organism>
<dbReference type="Pfam" id="PF24883">
    <property type="entry name" value="NPHP3_N"/>
    <property type="match status" value="1"/>
</dbReference>
<dbReference type="AlphaFoldDB" id="A0A4Y7SZ37"/>
<sequence length="576" mass="64658">MVGGAAGGKAIDFKAIWETALAQRSKGTCNWFLESLEFQRLVEERGTFLWGTGMPGSGKTILISVCIERLQETFKNHQDVAIAYVYFRYSEQISWPDVLAAIIEQLAWSCNGAHDVLLAIYSERRNPRPTTRSERDLIAILQRIINDLNKVFIAIDGLDEVADETRVKLLEAFSSLDANILVTSRPLEPYASYAPKALWVPIQARTEDIGKLVEDRIQRNPRLKAILQGKPDLVKKLSDSIKEKSQGMFLLARLQMDALQSSNSINSLFRKLSSLPSGISAMYQQTLERINAQPEEDASIAHRVFLWLLHGFETLSVEGLQHALAVSLEDMSYDEGDVVSDSLLMSMCCGLVTTITIGSQPWEPQRREVRFIRKSSTQLRKPSRPKVTLHADYTTQEFLRSVAFPGFSNPHSLLSVACLGYLQAVNIESLFGEDTADLPYAAVATHPFLRYAYDNWGRHAKESERHGSLHQHTLSFLQRCNKFPLRVERPSKRYTFQSTVTRAWGLHLAAWWGLVGVISSGNLPCPPTATCDDFSPFHLAIGSAFSLSRFPGCAAHARSFPCPRLLIRDECRPHSF</sequence>
<keyword evidence="1" id="KW-0677">Repeat</keyword>
<dbReference type="SUPFAM" id="SSF52540">
    <property type="entry name" value="P-loop containing nucleoside triphosphate hydrolases"/>
    <property type="match status" value="1"/>
</dbReference>
<dbReference type="Gene3D" id="3.40.50.300">
    <property type="entry name" value="P-loop containing nucleotide triphosphate hydrolases"/>
    <property type="match status" value="1"/>
</dbReference>
<dbReference type="EMBL" id="QPFP01000044">
    <property type="protein sequence ID" value="TEB26981.1"/>
    <property type="molecule type" value="Genomic_DNA"/>
</dbReference>
<comment type="caution">
    <text evidence="3">The sequence shown here is derived from an EMBL/GenBank/DDBJ whole genome shotgun (WGS) entry which is preliminary data.</text>
</comment>
<protein>
    <recommendedName>
        <fullName evidence="2">Nephrocystin 3-like N-terminal domain-containing protein</fullName>
    </recommendedName>
</protein>
<gene>
    <name evidence="3" type="ORF">FA13DRAFT_987346</name>
</gene>
<accession>A0A4Y7SZ37</accession>
<keyword evidence="4" id="KW-1185">Reference proteome</keyword>
<proteinExistence type="predicted"/>
<dbReference type="InterPro" id="IPR027417">
    <property type="entry name" value="P-loop_NTPase"/>
</dbReference>
<evidence type="ECO:0000256" key="1">
    <source>
        <dbReference type="ARBA" id="ARBA00022737"/>
    </source>
</evidence>
<dbReference type="Proteomes" id="UP000298030">
    <property type="component" value="Unassembled WGS sequence"/>
</dbReference>
<dbReference type="OrthoDB" id="448455at2759"/>
<name>A0A4Y7SZ37_COPMI</name>
<evidence type="ECO:0000259" key="2">
    <source>
        <dbReference type="Pfam" id="PF24883"/>
    </source>
</evidence>
<dbReference type="InterPro" id="IPR056884">
    <property type="entry name" value="NPHP3-like_N"/>
</dbReference>